<proteinExistence type="predicted"/>
<evidence type="ECO:0000313" key="2">
    <source>
        <dbReference type="EMBL" id="CAD7658971.1"/>
    </source>
</evidence>
<feature type="region of interest" description="Disordered" evidence="1">
    <location>
        <begin position="377"/>
        <end position="396"/>
    </location>
</feature>
<dbReference type="EMBL" id="OC931057">
    <property type="protein sequence ID" value="CAD7658971.1"/>
    <property type="molecule type" value="Genomic_DNA"/>
</dbReference>
<evidence type="ECO:0000256" key="1">
    <source>
        <dbReference type="SAM" id="MobiDB-lite"/>
    </source>
</evidence>
<keyword evidence="3" id="KW-1185">Reference proteome</keyword>
<evidence type="ECO:0000313" key="3">
    <source>
        <dbReference type="Proteomes" id="UP000728032"/>
    </source>
</evidence>
<dbReference type="EMBL" id="CAJPVJ010016232">
    <property type="protein sequence ID" value="CAG2176157.1"/>
    <property type="molecule type" value="Genomic_DNA"/>
</dbReference>
<protein>
    <submittedName>
        <fullName evidence="2">Uncharacterized protein</fullName>
    </submittedName>
</protein>
<gene>
    <name evidence="2" type="ORF">ONB1V03_LOCUS15591</name>
</gene>
<organism evidence="2">
    <name type="scientific">Oppiella nova</name>
    <dbReference type="NCBI Taxonomy" id="334625"/>
    <lineage>
        <taxon>Eukaryota</taxon>
        <taxon>Metazoa</taxon>
        <taxon>Ecdysozoa</taxon>
        <taxon>Arthropoda</taxon>
        <taxon>Chelicerata</taxon>
        <taxon>Arachnida</taxon>
        <taxon>Acari</taxon>
        <taxon>Acariformes</taxon>
        <taxon>Sarcoptiformes</taxon>
        <taxon>Oribatida</taxon>
        <taxon>Brachypylina</taxon>
        <taxon>Oppioidea</taxon>
        <taxon>Oppiidae</taxon>
        <taxon>Oppiella</taxon>
    </lineage>
</organism>
<feature type="region of interest" description="Disordered" evidence="1">
    <location>
        <begin position="330"/>
        <end position="353"/>
    </location>
</feature>
<reference evidence="2" key="1">
    <citation type="submission" date="2020-11" db="EMBL/GenBank/DDBJ databases">
        <authorList>
            <person name="Tran Van P."/>
        </authorList>
    </citation>
    <scope>NUCLEOTIDE SEQUENCE</scope>
</reference>
<accession>A0A7R9QUK0</accession>
<dbReference type="Proteomes" id="UP000728032">
    <property type="component" value="Unassembled WGS sequence"/>
</dbReference>
<feature type="non-terminal residue" evidence="2">
    <location>
        <position position="1"/>
    </location>
</feature>
<sequence length="405" mass="46427">MPNITGQTPPHESPLIELNANASEFSVFAAVRQWVLQKQLKDYVTSAVIVKALHRHYGTDTPFVRTLDRQAFIRDVRDREEWGDDTDCELSLLDTKYCTQQTLDALSVRFTNANFPLHPNPYIKSDFHCEELLKSQFDRVLDNYSEGLVVREFVFGFAITLFYCIEGIDCLKLRKPRFVESLFGKHTKFTAIPDITAYKGKEVVFSVELKAIIEDNVEEYLKARAQTVSGAILSALHNHDNRIKDCDHQNHSSLWALLIRSQFFHFYSLDISSQYLKHLRHSAVIPRSQEVVVKEYKTLDFTQAPHQRVIAHHLKNIFKSEKIPNRPLLTTRTTTQQMVSSDDESSDNKQTESVMKIPKVVGFGLDLMQTSVNKDAINEETDDRNGDQQIDVTEDITEPLCGFGQ</sequence>
<dbReference type="OrthoDB" id="10683404at2759"/>
<name>A0A7R9QUK0_9ACAR</name>
<dbReference type="AlphaFoldDB" id="A0A7R9QUK0"/>